<protein>
    <submittedName>
        <fullName evidence="1">Uncharacterized protein</fullName>
    </submittedName>
</protein>
<evidence type="ECO:0000313" key="1">
    <source>
        <dbReference type="EMBL" id="GAL77290.1"/>
    </source>
</evidence>
<dbReference type="AlphaFoldDB" id="A0A090WJP1"/>
<dbReference type="EMBL" id="BBNU01000001">
    <property type="protein sequence ID" value="GAL77290.1"/>
    <property type="molecule type" value="Genomic_DNA"/>
</dbReference>
<reference evidence="1 2" key="1">
    <citation type="journal article" date="2014" name="Genome Announc.">
        <title>Draft Genome Sequences of Marine Flavobacterium Algibacter lectus Strains SS8 and NR4.</title>
        <authorList>
            <person name="Takatani N."/>
            <person name="Nakanishi M."/>
            <person name="Meirelles P."/>
            <person name="Mino S."/>
            <person name="Suda W."/>
            <person name="Oshima K."/>
            <person name="Hattori M."/>
            <person name="Ohkuma M."/>
            <person name="Hosokawa M."/>
            <person name="Miyashita K."/>
            <person name="Thompson F.L."/>
            <person name="Niwa A."/>
            <person name="Sawabe T."/>
            <person name="Sawabe T."/>
        </authorList>
    </citation>
    <scope>NUCLEOTIDE SEQUENCE [LARGE SCALE GENOMIC DNA]</scope>
    <source>
        <strain evidence="2">JCM19274</strain>
    </source>
</reference>
<gene>
    <name evidence="1" type="ORF">JCM19274_5003</name>
</gene>
<name>A0A090WJP1_9FLAO</name>
<dbReference type="Proteomes" id="UP000029643">
    <property type="component" value="Unassembled WGS sequence"/>
</dbReference>
<comment type="caution">
    <text evidence="1">The sequence shown here is derived from an EMBL/GenBank/DDBJ whole genome shotgun (WGS) entry which is preliminary data.</text>
</comment>
<organism evidence="1 2">
    <name type="scientific">Algibacter lectus</name>
    <dbReference type="NCBI Taxonomy" id="221126"/>
    <lineage>
        <taxon>Bacteria</taxon>
        <taxon>Pseudomonadati</taxon>
        <taxon>Bacteroidota</taxon>
        <taxon>Flavobacteriia</taxon>
        <taxon>Flavobacteriales</taxon>
        <taxon>Flavobacteriaceae</taxon>
        <taxon>Algibacter</taxon>
    </lineage>
</organism>
<accession>A0A090WJP1</accession>
<evidence type="ECO:0000313" key="2">
    <source>
        <dbReference type="Proteomes" id="UP000029643"/>
    </source>
</evidence>
<proteinExistence type="predicted"/>
<sequence length="41" mass="4811">MVALSKGLAKYRCYSTITKTCFVANWFELVLNKMDLRKYGF</sequence>